<evidence type="ECO:0000256" key="3">
    <source>
        <dbReference type="ARBA" id="ARBA00023014"/>
    </source>
</evidence>
<feature type="domain" description="4Fe-4S ferredoxin-type" evidence="4">
    <location>
        <begin position="320"/>
        <end position="349"/>
    </location>
</feature>
<organism evidence="5 6">
    <name type="scientific">Catenibacillus scindens</name>
    <dbReference type="NCBI Taxonomy" id="673271"/>
    <lineage>
        <taxon>Bacteria</taxon>
        <taxon>Bacillati</taxon>
        <taxon>Bacillota</taxon>
        <taxon>Clostridia</taxon>
        <taxon>Lachnospirales</taxon>
        <taxon>Lachnospiraceae</taxon>
        <taxon>Catenibacillus</taxon>
    </lineage>
</organism>
<dbReference type="Proteomes" id="UP000543642">
    <property type="component" value="Unassembled WGS sequence"/>
</dbReference>
<keyword evidence="6" id="KW-1185">Reference proteome</keyword>
<dbReference type="PANTHER" id="PTHR43578">
    <property type="entry name" value="NADH-QUINONE OXIDOREDUCTASE SUBUNIT F"/>
    <property type="match status" value="1"/>
</dbReference>
<dbReference type="GO" id="GO:0051539">
    <property type="term" value="F:4 iron, 4 sulfur cluster binding"/>
    <property type="evidence" value="ECO:0007669"/>
    <property type="project" value="InterPro"/>
</dbReference>
<dbReference type="Pfam" id="PF10589">
    <property type="entry name" value="NADH_4Fe-4S"/>
    <property type="match status" value="1"/>
</dbReference>
<dbReference type="SUPFAM" id="SSF54862">
    <property type="entry name" value="4Fe-4S ferredoxins"/>
    <property type="match status" value="1"/>
</dbReference>
<gene>
    <name evidence="5" type="ORF">HNP82_003070</name>
</gene>
<comment type="caution">
    <text evidence="5">The sequence shown here is derived from an EMBL/GenBank/DDBJ whole genome shotgun (WGS) entry which is preliminary data.</text>
</comment>
<dbReference type="SUPFAM" id="SSF140490">
    <property type="entry name" value="Nqo1C-terminal domain-like"/>
    <property type="match status" value="1"/>
</dbReference>
<dbReference type="EMBL" id="JACHFW010000016">
    <property type="protein sequence ID" value="MBB5265919.1"/>
    <property type="molecule type" value="Genomic_DNA"/>
</dbReference>
<evidence type="ECO:0000259" key="4">
    <source>
        <dbReference type="PROSITE" id="PS51379"/>
    </source>
</evidence>
<reference evidence="5 6" key="1">
    <citation type="submission" date="2020-08" db="EMBL/GenBank/DDBJ databases">
        <title>Genomic Encyclopedia of Type Strains, Phase IV (KMG-IV): sequencing the most valuable type-strain genomes for metagenomic binning, comparative biology and taxonomic classification.</title>
        <authorList>
            <person name="Goeker M."/>
        </authorList>
    </citation>
    <scope>NUCLEOTIDE SEQUENCE [LARGE SCALE GENOMIC DNA]</scope>
    <source>
        <strain evidence="5 6">DSM 106146</strain>
    </source>
</reference>
<dbReference type="InterPro" id="IPR037207">
    <property type="entry name" value="Nuop51_4Fe4S-bd_sf"/>
</dbReference>
<dbReference type="Gene3D" id="1.20.1440.230">
    <property type="entry name" value="NADH-ubiquinone oxidoreductase 51kDa subunit, iron-sulphur binding domain"/>
    <property type="match status" value="1"/>
</dbReference>
<dbReference type="Gene3D" id="3.30.70.20">
    <property type="match status" value="1"/>
</dbReference>
<dbReference type="AlphaFoldDB" id="A0A7W8HCI1"/>
<evidence type="ECO:0000313" key="6">
    <source>
        <dbReference type="Proteomes" id="UP000543642"/>
    </source>
</evidence>
<dbReference type="Pfam" id="PF00037">
    <property type="entry name" value="Fer4"/>
    <property type="match status" value="2"/>
</dbReference>
<dbReference type="InterPro" id="IPR017896">
    <property type="entry name" value="4Fe4S_Fe-S-bd"/>
</dbReference>
<proteinExistence type="predicted"/>
<name>A0A7W8HCI1_9FIRM</name>
<protein>
    <submittedName>
        <fullName evidence="5">NADH-quinone oxidoreductase subunit F</fullName>
    </submittedName>
</protein>
<dbReference type="InterPro" id="IPR019554">
    <property type="entry name" value="Soluble_ligand-bd"/>
</dbReference>
<dbReference type="GO" id="GO:0046872">
    <property type="term" value="F:metal ion binding"/>
    <property type="evidence" value="ECO:0007669"/>
    <property type="project" value="UniProtKB-KW"/>
</dbReference>
<sequence>MDKAKQTIFICSAAGDDRRAQINRELVEKNAQALVDAVKEAGTAADADKIYMYIPAAYEAAVEQVKPLAKDAGVEVVTGDDSPVCRDKTALISVFNGKIIRPYFEEDQETFRGYENVAKIIENAEDVLRKAQGTEDKKLLYVSGAVAAPAFVEAPYGASLSDIIAMAGGVKEGSTVKAVLVGGELGRFIAPDALDTTIMEKGSDIFTGGVEVLDQTYCGADFTKTLMESAREDSCGKCPLCREGTYQFHTIFNEITVGKAKVTDVALLKDLADTIGWGAFCQFGQHMVNIVKSAFEVMGDEIEGHIKRKKCEAGVCKSFMTLAILPDKCTGCEECADVCPEDAIEGKAGYIHMIDNDMCEKCGKCMEVCEEDAIVVVGSVKPKLPKRLTRVGRFR</sequence>
<dbReference type="SUPFAM" id="SSF142984">
    <property type="entry name" value="Nqo1 middle domain-like"/>
    <property type="match status" value="1"/>
</dbReference>
<evidence type="ECO:0000313" key="5">
    <source>
        <dbReference type="EMBL" id="MBB5265919.1"/>
    </source>
</evidence>
<dbReference type="SUPFAM" id="SSF142019">
    <property type="entry name" value="Nqo1 FMN-binding domain-like"/>
    <property type="match status" value="1"/>
</dbReference>
<accession>A0A7W8HCI1</accession>
<dbReference type="InterPro" id="IPR017900">
    <property type="entry name" value="4Fe4S_Fe_S_CS"/>
</dbReference>
<dbReference type="RefSeq" id="WP_183776101.1">
    <property type="nucleotide sequence ID" value="NZ_JACHFW010000016.1"/>
</dbReference>
<evidence type="ECO:0000256" key="1">
    <source>
        <dbReference type="ARBA" id="ARBA00022723"/>
    </source>
</evidence>
<dbReference type="PROSITE" id="PS00198">
    <property type="entry name" value="4FE4S_FER_1"/>
    <property type="match status" value="2"/>
</dbReference>
<feature type="domain" description="4Fe-4S ferredoxin-type" evidence="4">
    <location>
        <begin position="350"/>
        <end position="379"/>
    </location>
</feature>
<dbReference type="PROSITE" id="PS51379">
    <property type="entry name" value="4FE4S_FER_2"/>
    <property type="match status" value="2"/>
</dbReference>
<dbReference type="InterPro" id="IPR019575">
    <property type="entry name" value="Nuop51_4Fe4S-bd"/>
</dbReference>
<dbReference type="SMART" id="SM00928">
    <property type="entry name" value="NADH_4Fe-4S"/>
    <property type="match status" value="1"/>
</dbReference>
<evidence type="ECO:0000256" key="2">
    <source>
        <dbReference type="ARBA" id="ARBA00023004"/>
    </source>
</evidence>
<dbReference type="Gene3D" id="3.10.20.600">
    <property type="match status" value="1"/>
</dbReference>
<dbReference type="InterPro" id="IPR037225">
    <property type="entry name" value="Nuo51_FMN-bd_sf"/>
</dbReference>
<dbReference type="PANTHER" id="PTHR43578:SF3">
    <property type="entry name" value="NADH-QUINONE OXIDOREDUCTASE SUBUNIT F"/>
    <property type="match status" value="1"/>
</dbReference>
<dbReference type="Pfam" id="PF10531">
    <property type="entry name" value="SLBB"/>
    <property type="match status" value="1"/>
</dbReference>
<dbReference type="Gene3D" id="3.40.50.11540">
    <property type="entry name" value="NADH-ubiquinone oxidoreductase 51kDa subunit"/>
    <property type="match status" value="1"/>
</dbReference>
<keyword evidence="1" id="KW-0479">Metal-binding</keyword>
<keyword evidence="2" id="KW-0408">Iron</keyword>
<keyword evidence="3" id="KW-0411">Iron-sulfur</keyword>